<dbReference type="Gene3D" id="3.40.50.1820">
    <property type="entry name" value="alpha/beta hydrolase"/>
    <property type="match status" value="1"/>
</dbReference>
<proteinExistence type="predicted"/>
<dbReference type="InterPro" id="IPR029058">
    <property type="entry name" value="AB_hydrolase_fold"/>
</dbReference>
<sequence length="316" mass="35223">MGENKRKTKSRKRGRITMSALIWVVGGAGIFTGSSAAALYGFTVKAQRPRLVPNDNVPPVPYEEAEWHSEGKKVKGWFLVHSHPDGGSDPGPVVVIAHGWGSNRSRVLRYALPLYEEGYSILMYDARSHGESDYYRTPTGLQFRDDLMAAIEWLRQRPETDPTRIGVVGHSLGGFGAVLALDVGAPIAALVTDSMPVRLSTMIGAELKRRKLPQFPLARIIPKIMVWRSGISQSMLRRANPVRILHDNTRNRKTPVLLVHSRNDRFIPASELKLILARTPELPHLFVDAEGHSASDRDPAFWPAVTAFFQHSLQKK</sequence>
<keyword evidence="1 3" id="KW-0378">Hydrolase</keyword>
<evidence type="ECO:0000256" key="1">
    <source>
        <dbReference type="ARBA" id="ARBA00022801"/>
    </source>
</evidence>
<dbReference type="InterPro" id="IPR022742">
    <property type="entry name" value="Hydrolase_4"/>
</dbReference>
<dbReference type="Pfam" id="PF12146">
    <property type="entry name" value="Hydrolase_4"/>
    <property type="match status" value="1"/>
</dbReference>
<protein>
    <submittedName>
        <fullName evidence="3">Alpha/beta fold hydrolase</fullName>
    </submittedName>
</protein>
<reference evidence="3 4" key="1">
    <citation type="submission" date="2019-07" db="EMBL/GenBank/DDBJ databases">
        <authorList>
            <person name="Kim J."/>
        </authorList>
    </citation>
    <scope>NUCLEOTIDE SEQUENCE [LARGE SCALE GENOMIC DNA]</scope>
    <source>
        <strain evidence="3 4">G13</strain>
    </source>
</reference>
<organism evidence="3 4">
    <name type="scientific">Cohnella terricola</name>
    <dbReference type="NCBI Taxonomy" id="1289167"/>
    <lineage>
        <taxon>Bacteria</taxon>
        <taxon>Bacillati</taxon>
        <taxon>Bacillota</taxon>
        <taxon>Bacilli</taxon>
        <taxon>Bacillales</taxon>
        <taxon>Paenibacillaceae</taxon>
        <taxon>Cohnella</taxon>
    </lineage>
</organism>
<accession>A0A559JMR5</accession>
<name>A0A559JMR5_9BACL</name>
<evidence type="ECO:0000313" key="4">
    <source>
        <dbReference type="Proteomes" id="UP000316330"/>
    </source>
</evidence>
<dbReference type="GO" id="GO:0052689">
    <property type="term" value="F:carboxylic ester hydrolase activity"/>
    <property type="evidence" value="ECO:0007669"/>
    <property type="project" value="UniProtKB-ARBA"/>
</dbReference>
<keyword evidence="4" id="KW-1185">Reference proteome</keyword>
<dbReference type="PANTHER" id="PTHR22946">
    <property type="entry name" value="DIENELACTONE HYDROLASE DOMAIN-CONTAINING PROTEIN-RELATED"/>
    <property type="match status" value="1"/>
</dbReference>
<evidence type="ECO:0000259" key="2">
    <source>
        <dbReference type="Pfam" id="PF12146"/>
    </source>
</evidence>
<dbReference type="SUPFAM" id="SSF53474">
    <property type="entry name" value="alpha/beta-Hydrolases"/>
    <property type="match status" value="1"/>
</dbReference>
<dbReference type="EMBL" id="VNJJ01000004">
    <property type="protein sequence ID" value="TVY01156.1"/>
    <property type="molecule type" value="Genomic_DNA"/>
</dbReference>
<comment type="caution">
    <text evidence="3">The sequence shown here is derived from an EMBL/GenBank/DDBJ whole genome shotgun (WGS) entry which is preliminary data.</text>
</comment>
<gene>
    <name evidence="3" type="ORF">FPZ45_08360</name>
</gene>
<dbReference type="AlphaFoldDB" id="A0A559JMR5"/>
<dbReference type="Proteomes" id="UP000316330">
    <property type="component" value="Unassembled WGS sequence"/>
</dbReference>
<dbReference type="InterPro" id="IPR050261">
    <property type="entry name" value="FrsA_esterase"/>
</dbReference>
<feature type="domain" description="Serine aminopeptidase S33" evidence="2">
    <location>
        <begin position="90"/>
        <end position="203"/>
    </location>
</feature>
<dbReference type="PANTHER" id="PTHR22946:SF9">
    <property type="entry name" value="POLYKETIDE TRANSFERASE AF380"/>
    <property type="match status" value="1"/>
</dbReference>
<evidence type="ECO:0000313" key="3">
    <source>
        <dbReference type="EMBL" id="TVY01156.1"/>
    </source>
</evidence>
<dbReference type="OrthoDB" id="252464at2"/>